<protein>
    <recommendedName>
        <fullName evidence="4">DUF4190 domain-containing protein</fullName>
    </recommendedName>
</protein>
<reference evidence="2 3" key="1">
    <citation type="submission" date="2016-10" db="EMBL/GenBank/DDBJ databases">
        <authorList>
            <person name="de Groot N.N."/>
        </authorList>
    </citation>
    <scope>NUCLEOTIDE SEQUENCE [LARGE SCALE GENOMIC DNA]</scope>
    <source>
        <strain evidence="2 3">DSM 43019</strain>
    </source>
</reference>
<feature type="transmembrane region" description="Helical" evidence="1">
    <location>
        <begin position="50"/>
        <end position="74"/>
    </location>
</feature>
<evidence type="ECO:0008006" key="4">
    <source>
        <dbReference type="Google" id="ProtNLM"/>
    </source>
</evidence>
<keyword evidence="3" id="KW-1185">Reference proteome</keyword>
<keyword evidence="1" id="KW-0812">Transmembrane</keyword>
<dbReference type="Proteomes" id="UP000199645">
    <property type="component" value="Unassembled WGS sequence"/>
</dbReference>
<dbReference type="RefSeq" id="WP_143133609.1">
    <property type="nucleotide sequence ID" value="NZ_BOMT01000015.1"/>
</dbReference>
<dbReference type="EMBL" id="FONV01000002">
    <property type="protein sequence ID" value="SFE51071.1"/>
    <property type="molecule type" value="Genomic_DNA"/>
</dbReference>
<organism evidence="2 3">
    <name type="scientific">Actinoplanes philippinensis</name>
    <dbReference type="NCBI Taxonomy" id="35752"/>
    <lineage>
        <taxon>Bacteria</taxon>
        <taxon>Bacillati</taxon>
        <taxon>Actinomycetota</taxon>
        <taxon>Actinomycetes</taxon>
        <taxon>Micromonosporales</taxon>
        <taxon>Micromonosporaceae</taxon>
        <taxon>Actinoplanes</taxon>
    </lineage>
</organism>
<dbReference type="AlphaFoldDB" id="A0A1I2B4I2"/>
<accession>A0A1I2B4I2</accession>
<sequence>MTETRTLAWSSLVAGLLSFLPAPGPLAGLLAIVLGFLSPTGADGRRPGQARVGILLGTISFLLFATFCVVYFGVLGYPFPRLEPYRPEPGR</sequence>
<evidence type="ECO:0000313" key="2">
    <source>
        <dbReference type="EMBL" id="SFE51071.1"/>
    </source>
</evidence>
<dbReference type="STRING" id="35752.SAMN05421541_102107"/>
<gene>
    <name evidence="2" type="ORF">SAMN05421541_102107</name>
</gene>
<proteinExistence type="predicted"/>
<evidence type="ECO:0000256" key="1">
    <source>
        <dbReference type="SAM" id="Phobius"/>
    </source>
</evidence>
<evidence type="ECO:0000313" key="3">
    <source>
        <dbReference type="Proteomes" id="UP000199645"/>
    </source>
</evidence>
<name>A0A1I2B4I2_9ACTN</name>
<feature type="transmembrane region" description="Helical" evidence="1">
    <location>
        <begin position="12"/>
        <end position="38"/>
    </location>
</feature>
<keyword evidence="1" id="KW-0472">Membrane</keyword>
<keyword evidence="1" id="KW-1133">Transmembrane helix</keyword>